<dbReference type="Proteomes" id="UP000235965">
    <property type="component" value="Unassembled WGS sequence"/>
</dbReference>
<dbReference type="GO" id="GO:0003676">
    <property type="term" value="F:nucleic acid binding"/>
    <property type="evidence" value="ECO:0007669"/>
    <property type="project" value="InterPro"/>
</dbReference>
<accession>A0A2J7Q0N3</accession>
<dbReference type="STRING" id="105785.A0A2J7Q0N3"/>
<dbReference type="Gene3D" id="3.30.420.10">
    <property type="entry name" value="Ribonuclease H-like superfamily/Ribonuclease H"/>
    <property type="match status" value="1"/>
</dbReference>
<gene>
    <name evidence="1" type="ORF">B7P43_G06802</name>
</gene>
<comment type="caution">
    <text evidence="1">The sequence shown here is derived from an EMBL/GenBank/DDBJ whole genome shotgun (WGS) entry which is preliminary data.</text>
</comment>
<reference evidence="1 2" key="1">
    <citation type="submission" date="2017-12" db="EMBL/GenBank/DDBJ databases">
        <title>Hemimetabolous genomes reveal molecular basis of termite eusociality.</title>
        <authorList>
            <person name="Harrison M.C."/>
            <person name="Jongepier E."/>
            <person name="Robertson H.M."/>
            <person name="Arning N."/>
            <person name="Bitard-Feildel T."/>
            <person name="Chao H."/>
            <person name="Childers C.P."/>
            <person name="Dinh H."/>
            <person name="Doddapaneni H."/>
            <person name="Dugan S."/>
            <person name="Gowin J."/>
            <person name="Greiner C."/>
            <person name="Han Y."/>
            <person name="Hu H."/>
            <person name="Hughes D.S.T."/>
            <person name="Huylmans A.-K."/>
            <person name="Kemena C."/>
            <person name="Kremer L.P.M."/>
            <person name="Lee S.L."/>
            <person name="Lopez-Ezquerra A."/>
            <person name="Mallet L."/>
            <person name="Monroy-Kuhn J.M."/>
            <person name="Moser A."/>
            <person name="Murali S.C."/>
            <person name="Muzny D.M."/>
            <person name="Otani S."/>
            <person name="Piulachs M.-D."/>
            <person name="Poelchau M."/>
            <person name="Qu J."/>
            <person name="Schaub F."/>
            <person name="Wada-Katsumata A."/>
            <person name="Worley K.C."/>
            <person name="Xie Q."/>
            <person name="Ylla G."/>
            <person name="Poulsen M."/>
            <person name="Gibbs R.A."/>
            <person name="Schal C."/>
            <person name="Richards S."/>
            <person name="Belles X."/>
            <person name="Korb J."/>
            <person name="Bornberg-Bauer E."/>
        </authorList>
    </citation>
    <scope>NUCLEOTIDE SEQUENCE [LARGE SCALE GENOMIC DNA]</scope>
    <source>
        <tissue evidence="1">Whole body</tissue>
    </source>
</reference>
<evidence type="ECO:0000313" key="2">
    <source>
        <dbReference type="Proteomes" id="UP000235965"/>
    </source>
</evidence>
<dbReference type="InParanoid" id="A0A2J7Q0N3"/>
<keyword evidence="2" id="KW-1185">Reference proteome</keyword>
<evidence type="ECO:0000313" key="1">
    <source>
        <dbReference type="EMBL" id="PNF22126.1"/>
    </source>
</evidence>
<name>A0A2J7Q0N3_9NEOP</name>
<dbReference type="InterPro" id="IPR036397">
    <property type="entry name" value="RNaseH_sf"/>
</dbReference>
<organism evidence="1 2">
    <name type="scientific">Cryptotermes secundus</name>
    <dbReference type="NCBI Taxonomy" id="105785"/>
    <lineage>
        <taxon>Eukaryota</taxon>
        <taxon>Metazoa</taxon>
        <taxon>Ecdysozoa</taxon>
        <taxon>Arthropoda</taxon>
        <taxon>Hexapoda</taxon>
        <taxon>Insecta</taxon>
        <taxon>Pterygota</taxon>
        <taxon>Neoptera</taxon>
        <taxon>Polyneoptera</taxon>
        <taxon>Dictyoptera</taxon>
        <taxon>Blattodea</taxon>
        <taxon>Blattoidea</taxon>
        <taxon>Termitoidae</taxon>
        <taxon>Kalotermitidae</taxon>
        <taxon>Cryptotermitinae</taxon>
        <taxon>Cryptotermes</taxon>
    </lineage>
</organism>
<sequence>MLQILLRESMAMPYLRLLDAGFSLQGPELSLGTVHLGFLVDKVELEQDFLKSTSVFFSKLSFHNIIVLKYPPYSPDLAPCDFYIFPKIKSVLKGTHFLPVEDVKAKTTEILNSLSESDLQNCFERWQHRIQLRRELF</sequence>
<dbReference type="AlphaFoldDB" id="A0A2J7Q0N3"/>
<dbReference type="PANTHER" id="PTHR46060">
    <property type="entry name" value="MARINER MOS1 TRANSPOSASE-LIKE PROTEIN"/>
    <property type="match status" value="1"/>
</dbReference>
<dbReference type="InterPro" id="IPR052709">
    <property type="entry name" value="Transposase-MT_Hybrid"/>
</dbReference>
<proteinExistence type="predicted"/>
<protein>
    <recommendedName>
        <fullName evidence="3">Tc1-like transposase DDE domain-containing protein</fullName>
    </recommendedName>
</protein>
<evidence type="ECO:0008006" key="3">
    <source>
        <dbReference type="Google" id="ProtNLM"/>
    </source>
</evidence>
<dbReference type="PANTHER" id="PTHR46060:SF1">
    <property type="entry name" value="MARINER MOS1 TRANSPOSASE-LIKE PROTEIN"/>
    <property type="match status" value="1"/>
</dbReference>
<dbReference type="EMBL" id="NEVH01019965">
    <property type="protein sequence ID" value="PNF22126.1"/>
    <property type="molecule type" value="Genomic_DNA"/>
</dbReference>